<evidence type="ECO:0000256" key="3">
    <source>
        <dbReference type="ARBA" id="ARBA00012663"/>
    </source>
</evidence>
<reference evidence="7 8" key="1">
    <citation type="journal article" date="2015" name="Int. J. Syst. Evol. Microbiol.">
        <title>Rhizobium anhuiense sp. nov., isolated from effective nodules of Vicia faba and Pisum sativum.</title>
        <authorList>
            <person name="Zhang Y.J."/>
            <person name="Zheng W.T."/>
            <person name="Everall I."/>
            <person name="Young J.P."/>
            <person name="Zhang X.X."/>
            <person name="Tian C.F."/>
            <person name="Sui X.H."/>
            <person name="Wang E.T."/>
            <person name="Chen W.X."/>
        </authorList>
    </citation>
    <scope>NUCLEOTIDE SEQUENCE [LARGE SCALE GENOMIC DNA]</scope>
    <source>
        <strain evidence="7 8">CCBAU 23252</strain>
    </source>
</reference>
<evidence type="ECO:0000259" key="6">
    <source>
        <dbReference type="Pfam" id="PF00933"/>
    </source>
</evidence>
<dbReference type="PANTHER" id="PTHR30480">
    <property type="entry name" value="BETA-HEXOSAMINIDASE-RELATED"/>
    <property type="match status" value="1"/>
</dbReference>
<keyword evidence="5" id="KW-0326">Glycosidase</keyword>
<dbReference type="InterPro" id="IPR036962">
    <property type="entry name" value="Glyco_hydro_3_N_sf"/>
</dbReference>
<comment type="caution">
    <text evidence="7">The sequence shown here is derived from an EMBL/GenBank/DDBJ whole genome shotgun (WGS) entry which is preliminary data.</text>
</comment>
<dbReference type="Gene3D" id="3.40.50.1700">
    <property type="entry name" value="Glycoside hydrolase family 3 C-terminal domain"/>
    <property type="match status" value="1"/>
</dbReference>
<protein>
    <recommendedName>
        <fullName evidence="3">beta-N-acetylhexosaminidase</fullName>
        <ecNumber evidence="3">3.2.1.52</ecNumber>
    </recommendedName>
</protein>
<dbReference type="Proteomes" id="UP000273611">
    <property type="component" value="Unassembled WGS sequence"/>
</dbReference>
<gene>
    <name evidence="7" type="ORF">EEQ99_31965</name>
</gene>
<dbReference type="EC" id="3.2.1.52" evidence="3"/>
<evidence type="ECO:0000256" key="2">
    <source>
        <dbReference type="ARBA" id="ARBA00005336"/>
    </source>
</evidence>
<dbReference type="GO" id="GO:0004563">
    <property type="term" value="F:beta-N-acetylhexosaminidase activity"/>
    <property type="evidence" value="ECO:0007669"/>
    <property type="project" value="UniProtKB-EC"/>
</dbReference>
<dbReference type="GeneID" id="75220064"/>
<dbReference type="InterPro" id="IPR001764">
    <property type="entry name" value="Glyco_hydro_3_N"/>
</dbReference>
<dbReference type="InterPro" id="IPR017853">
    <property type="entry name" value="GH"/>
</dbReference>
<dbReference type="GO" id="GO:0005975">
    <property type="term" value="P:carbohydrate metabolic process"/>
    <property type="evidence" value="ECO:0007669"/>
    <property type="project" value="InterPro"/>
</dbReference>
<dbReference type="Pfam" id="PF00933">
    <property type="entry name" value="Glyco_hydro_3"/>
    <property type="match status" value="1"/>
</dbReference>
<keyword evidence="4" id="KW-0378">Hydrolase</keyword>
<dbReference type="EMBL" id="RIBW01000025">
    <property type="protein sequence ID" value="RUL96083.1"/>
    <property type="molecule type" value="Genomic_DNA"/>
</dbReference>
<dbReference type="RefSeq" id="WP_097623429.1">
    <property type="nucleotide sequence ID" value="NZ_BMFI01000022.1"/>
</dbReference>
<dbReference type="AlphaFoldDB" id="A0A3S0QFU9"/>
<dbReference type="InterPro" id="IPR019800">
    <property type="entry name" value="Glyco_hydro_3_AS"/>
</dbReference>
<comment type="similarity">
    <text evidence="2">Belongs to the glycosyl hydrolase 3 family.</text>
</comment>
<evidence type="ECO:0000256" key="1">
    <source>
        <dbReference type="ARBA" id="ARBA00001231"/>
    </source>
</evidence>
<dbReference type="SUPFAM" id="SSF51445">
    <property type="entry name" value="(Trans)glycosidases"/>
    <property type="match status" value="1"/>
</dbReference>
<evidence type="ECO:0000313" key="8">
    <source>
        <dbReference type="Proteomes" id="UP000273611"/>
    </source>
</evidence>
<dbReference type="Gene3D" id="3.20.20.300">
    <property type="entry name" value="Glycoside hydrolase, family 3, N-terminal domain"/>
    <property type="match status" value="1"/>
</dbReference>
<accession>A0A3S0QFU9</accession>
<dbReference type="GO" id="GO:0009254">
    <property type="term" value="P:peptidoglycan turnover"/>
    <property type="evidence" value="ECO:0007669"/>
    <property type="project" value="TreeGrafter"/>
</dbReference>
<dbReference type="PANTHER" id="PTHR30480:SF13">
    <property type="entry name" value="BETA-HEXOSAMINIDASE"/>
    <property type="match status" value="1"/>
</dbReference>
<evidence type="ECO:0000313" key="7">
    <source>
        <dbReference type="EMBL" id="RUL96083.1"/>
    </source>
</evidence>
<feature type="domain" description="Glycoside hydrolase family 3 N-terminal" evidence="6">
    <location>
        <begin position="33"/>
        <end position="352"/>
    </location>
</feature>
<evidence type="ECO:0000256" key="5">
    <source>
        <dbReference type="ARBA" id="ARBA00023295"/>
    </source>
</evidence>
<organism evidence="7 8">
    <name type="scientific">Rhizobium anhuiense</name>
    <dbReference type="NCBI Taxonomy" id="1184720"/>
    <lineage>
        <taxon>Bacteria</taxon>
        <taxon>Pseudomonadati</taxon>
        <taxon>Pseudomonadota</taxon>
        <taxon>Alphaproteobacteria</taxon>
        <taxon>Hyphomicrobiales</taxon>
        <taxon>Rhizobiaceae</taxon>
        <taxon>Rhizobium/Agrobacterium group</taxon>
        <taxon>Rhizobium</taxon>
    </lineage>
</organism>
<dbReference type="InterPro" id="IPR036881">
    <property type="entry name" value="Glyco_hydro_3_C_sf"/>
</dbReference>
<dbReference type="InterPro" id="IPR050226">
    <property type="entry name" value="NagZ_Beta-hexosaminidase"/>
</dbReference>
<dbReference type="PROSITE" id="PS00775">
    <property type="entry name" value="GLYCOSYL_HYDROL_F3"/>
    <property type="match status" value="1"/>
</dbReference>
<sequence>MTETILEKLAGHPFHLDDTALAWVRSTFDSLSLDQKLGQIMLPLCRDLSPENLSAPLQRHVGGIHRMPSRSEQELRDSAQFLQSQTAIPLLMSCDIEFSEKSSVAAGTPYLNQMAIAATGDAEHARRMGVVAAREGGFLGFNISWTPVADLAVNFRSNVVNTRSFGADVSTVMAMTTAYQQGARSAGFASSIKHWPGDGIDDRDQHFATTHNTMPMEEWRRTFGKIYADAFAKGVQVVMAGHITLPAYTAELGSSALSPAHMPASLNFDLTTTLLREELGFNGLVVSDASGMVGFNARGARRELVPLCIASGCDILLFPADLDKDLGYIREGLQNGLLKQERVDEAVLRVLALKASMKLHETGGHPPEAEDRPRLLGGAEHAAWSKSAAEAGITLVKDQQALLPLDPSRHKRILLAQLESRMSPSGPLPQLRVADMLRERGFDVTLYRRGDAIDPAAHDIGMYLMAEEGVSAKENLGPRWEDLHGLFPLSMQRLWDYLPTVYISLGTPFLLYHMPECRTFVNGYAAVPPVQQALVKALIGEIPFAGQSPVDAACGLQEASL</sequence>
<name>A0A3S0QFU9_9HYPH</name>
<evidence type="ECO:0000256" key="4">
    <source>
        <dbReference type="ARBA" id="ARBA00022801"/>
    </source>
</evidence>
<comment type="catalytic activity">
    <reaction evidence="1">
        <text>Hydrolysis of terminal non-reducing N-acetyl-D-hexosamine residues in N-acetyl-beta-D-hexosaminides.</text>
        <dbReference type="EC" id="3.2.1.52"/>
    </reaction>
</comment>
<proteinExistence type="inferred from homology"/>